<feature type="region of interest" description="Disordered" evidence="1">
    <location>
        <begin position="178"/>
        <end position="200"/>
    </location>
</feature>
<dbReference type="AlphaFoldDB" id="A0A6L6HI16"/>
<keyword evidence="2" id="KW-1133">Transmembrane helix</keyword>
<evidence type="ECO:0000313" key="4">
    <source>
        <dbReference type="Proteomes" id="UP000481417"/>
    </source>
</evidence>
<reference evidence="3 4" key="1">
    <citation type="submission" date="2019-11" db="EMBL/GenBank/DDBJ databases">
        <authorList>
            <person name="Lang L."/>
        </authorList>
    </citation>
    <scope>NUCLEOTIDE SEQUENCE [LARGE SCALE GENOMIC DNA]</scope>
    <source>
        <strain evidence="3 4">YIM 132242</strain>
    </source>
</reference>
<accession>A0A6L6HI16</accession>
<keyword evidence="2" id="KW-0812">Transmembrane</keyword>
<comment type="caution">
    <text evidence="3">The sequence shown here is derived from an EMBL/GenBank/DDBJ whole genome shotgun (WGS) entry which is preliminary data.</text>
</comment>
<dbReference type="EMBL" id="WMBT01000001">
    <property type="protein sequence ID" value="MTD98786.1"/>
    <property type="molecule type" value="Genomic_DNA"/>
</dbReference>
<protein>
    <recommendedName>
        <fullName evidence="5">Tail assembly protein</fullName>
    </recommendedName>
</protein>
<keyword evidence="4" id="KW-1185">Reference proteome</keyword>
<proteinExistence type="predicted"/>
<keyword evidence="2" id="KW-0472">Membrane</keyword>
<sequence length="200" mass="20040">MGETIAALQANFPRFANAIRNGFYKIVLGKTVRQGLALRENQLGVDLADRAIHIVPTVAGRKNGGLGKVIAGIALIGLSMVTGGAAGALMATPFAGGTVGAMVGSMGLAMAVSGVSAMLAPEQKAEDRKESFTMSGPSSVIREGNIVPIAYGEVVTGGYMISGSVVINGPAGDLPPAVATNPNNGAGGSLQDDRIYGGNG</sequence>
<feature type="transmembrane region" description="Helical" evidence="2">
    <location>
        <begin position="97"/>
        <end position="120"/>
    </location>
</feature>
<feature type="transmembrane region" description="Helical" evidence="2">
    <location>
        <begin position="69"/>
        <end position="91"/>
    </location>
</feature>
<organism evidence="3 4">
    <name type="scientific">Paracoccus lichenicola</name>
    <dbReference type="NCBI Taxonomy" id="2665644"/>
    <lineage>
        <taxon>Bacteria</taxon>
        <taxon>Pseudomonadati</taxon>
        <taxon>Pseudomonadota</taxon>
        <taxon>Alphaproteobacteria</taxon>
        <taxon>Rhodobacterales</taxon>
        <taxon>Paracoccaceae</taxon>
        <taxon>Paracoccus</taxon>
    </lineage>
</organism>
<evidence type="ECO:0008006" key="5">
    <source>
        <dbReference type="Google" id="ProtNLM"/>
    </source>
</evidence>
<evidence type="ECO:0000256" key="2">
    <source>
        <dbReference type="SAM" id="Phobius"/>
    </source>
</evidence>
<name>A0A6L6HI16_9RHOB</name>
<evidence type="ECO:0000313" key="3">
    <source>
        <dbReference type="EMBL" id="MTD98786.1"/>
    </source>
</evidence>
<dbReference type="RefSeq" id="WP_154762886.1">
    <property type="nucleotide sequence ID" value="NZ_WMBT01000001.1"/>
</dbReference>
<gene>
    <name evidence="3" type="ORF">GIY56_00620</name>
</gene>
<feature type="compositionally biased region" description="Basic and acidic residues" evidence="1">
    <location>
        <begin position="191"/>
        <end position="200"/>
    </location>
</feature>
<dbReference type="Proteomes" id="UP000481417">
    <property type="component" value="Unassembled WGS sequence"/>
</dbReference>
<evidence type="ECO:0000256" key="1">
    <source>
        <dbReference type="SAM" id="MobiDB-lite"/>
    </source>
</evidence>